<evidence type="ECO:0000256" key="1">
    <source>
        <dbReference type="ARBA" id="ARBA00022723"/>
    </source>
</evidence>
<dbReference type="Pfam" id="PF13662">
    <property type="entry name" value="Toprim_4"/>
    <property type="match status" value="1"/>
</dbReference>
<dbReference type="Gene3D" id="3.40.1360.10">
    <property type="match status" value="1"/>
</dbReference>
<keyword evidence="6 7" id="KW-0234">DNA repair</keyword>
<dbReference type="Pfam" id="PF21176">
    <property type="entry name" value="RecR_HhH"/>
    <property type="match status" value="1"/>
</dbReference>
<dbReference type="InterPro" id="IPR000093">
    <property type="entry name" value="DNA_Rcmb_RecR"/>
</dbReference>
<dbReference type="GO" id="GO:0008270">
    <property type="term" value="F:zinc ion binding"/>
    <property type="evidence" value="ECO:0007669"/>
    <property type="project" value="UniProtKB-KW"/>
</dbReference>
<dbReference type="PROSITE" id="PS50880">
    <property type="entry name" value="TOPRIM"/>
    <property type="match status" value="1"/>
</dbReference>
<evidence type="ECO:0000256" key="4">
    <source>
        <dbReference type="ARBA" id="ARBA00022833"/>
    </source>
</evidence>
<organism evidence="9 10">
    <name type="scientific">Candidatus Magasanikbacteria bacterium RIFCSPHIGHO2_01_FULL_33_34</name>
    <dbReference type="NCBI Taxonomy" id="1798671"/>
    <lineage>
        <taxon>Bacteria</taxon>
        <taxon>Candidatus Magasanikiibacteriota</taxon>
    </lineage>
</organism>
<dbReference type="PANTHER" id="PTHR30446:SF0">
    <property type="entry name" value="RECOMBINATION PROTEIN RECR"/>
    <property type="match status" value="1"/>
</dbReference>
<dbReference type="Pfam" id="PF02132">
    <property type="entry name" value="RecR_ZnF"/>
    <property type="match status" value="1"/>
</dbReference>
<dbReference type="Pfam" id="PF21175">
    <property type="entry name" value="RecR_C"/>
    <property type="match status" value="1"/>
</dbReference>
<comment type="function">
    <text evidence="7">May play a role in DNA repair. It seems to be involved in an RecBC-independent recombinational process of DNA repair. It may act with RecF and RecO.</text>
</comment>
<dbReference type="NCBIfam" id="TIGR00615">
    <property type="entry name" value="recR"/>
    <property type="match status" value="1"/>
</dbReference>
<evidence type="ECO:0000259" key="8">
    <source>
        <dbReference type="PROSITE" id="PS50880"/>
    </source>
</evidence>
<feature type="zinc finger region" description="C4-type" evidence="7">
    <location>
        <begin position="56"/>
        <end position="71"/>
    </location>
</feature>
<gene>
    <name evidence="7" type="primary">recR</name>
    <name evidence="9" type="ORF">A2725_00175</name>
</gene>
<dbReference type="Proteomes" id="UP000177067">
    <property type="component" value="Unassembled WGS sequence"/>
</dbReference>
<comment type="similarity">
    <text evidence="7">Belongs to the RecR family.</text>
</comment>
<keyword evidence="3 7" id="KW-0863">Zinc-finger</keyword>
<dbReference type="EMBL" id="MFPS01000003">
    <property type="protein sequence ID" value="OGH60053.1"/>
    <property type="molecule type" value="Genomic_DNA"/>
</dbReference>
<dbReference type="SUPFAM" id="SSF111304">
    <property type="entry name" value="Recombination protein RecR"/>
    <property type="match status" value="1"/>
</dbReference>
<comment type="caution">
    <text evidence="9">The sequence shown here is derived from an EMBL/GenBank/DDBJ whole genome shotgun (WGS) entry which is preliminary data.</text>
</comment>
<dbReference type="GO" id="GO:0006310">
    <property type="term" value="P:DNA recombination"/>
    <property type="evidence" value="ECO:0007669"/>
    <property type="project" value="UniProtKB-UniRule"/>
</dbReference>
<evidence type="ECO:0000256" key="6">
    <source>
        <dbReference type="ARBA" id="ARBA00023204"/>
    </source>
</evidence>
<dbReference type="AlphaFoldDB" id="A0A1F6LL83"/>
<evidence type="ECO:0000313" key="9">
    <source>
        <dbReference type="EMBL" id="OGH60053.1"/>
    </source>
</evidence>
<dbReference type="InterPro" id="IPR023627">
    <property type="entry name" value="Rcmb_RecR"/>
</dbReference>
<dbReference type="GO" id="GO:0006281">
    <property type="term" value="P:DNA repair"/>
    <property type="evidence" value="ECO:0007669"/>
    <property type="project" value="UniProtKB-UniRule"/>
</dbReference>
<sequence length="200" mass="22765">MYPIPIQNLIKAFGKLPSVGQRTAERYVFHLLKSGKKEVNELSKVLTNLSDNIKSCPMCWDFSDKSPCEICSNTKRDQHTICVVSDSQNIQIIEKIGKYNGLYHVLRGVIKADKKGQIKDLKINELLNRIKNNEIYEIILAFNPDLTGETTIMFLRQKINIFNPNLKITRLARGLPVGSDLQYADEITLEGAIKNRTEDN</sequence>
<dbReference type="PANTHER" id="PTHR30446">
    <property type="entry name" value="RECOMBINATION PROTEIN RECR"/>
    <property type="match status" value="1"/>
</dbReference>
<dbReference type="HAMAP" id="MF_00017">
    <property type="entry name" value="RecR"/>
    <property type="match status" value="1"/>
</dbReference>
<dbReference type="GO" id="GO:0003677">
    <property type="term" value="F:DNA binding"/>
    <property type="evidence" value="ECO:0007669"/>
    <property type="project" value="UniProtKB-UniRule"/>
</dbReference>
<reference evidence="9 10" key="1">
    <citation type="journal article" date="2016" name="Nat. Commun.">
        <title>Thousands of microbial genomes shed light on interconnected biogeochemical processes in an aquifer system.</title>
        <authorList>
            <person name="Anantharaman K."/>
            <person name="Brown C.T."/>
            <person name="Hug L.A."/>
            <person name="Sharon I."/>
            <person name="Castelle C.J."/>
            <person name="Probst A.J."/>
            <person name="Thomas B.C."/>
            <person name="Singh A."/>
            <person name="Wilkins M.J."/>
            <person name="Karaoz U."/>
            <person name="Brodie E.L."/>
            <person name="Williams K.H."/>
            <person name="Hubbard S.S."/>
            <person name="Banfield J.F."/>
        </authorList>
    </citation>
    <scope>NUCLEOTIDE SEQUENCE [LARGE SCALE GENOMIC DNA]</scope>
</reference>
<name>A0A1F6LL83_9BACT</name>
<accession>A0A1F6LL83</accession>
<evidence type="ECO:0000256" key="5">
    <source>
        <dbReference type="ARBA" id="ARBA00023172"/>
    </source>
</evidence>
<evidence type="ECO:0000256" key="2">
    <source>
        <dbReference type="ARBA" id="ARBA00022763"/>
    </source>
</evidence>
<protein>
    <recommendedName>
        <fullName evidence="7">Recombination protein RecR</fullName>
    </recommendedName>
</protein>
<dbReference type="InterPro" id="IPR015967">
    <property type="entry name" value="Rcmb_RecR_Znf"/>
</dbReference>
<dbReference type="CDD" id="cd01025">
    <property type="entry name" value="TOPRIM_recR"/>
    <property type="match status" value="1"/>
</dbReference>
<keyword evidence="1 7" id="KW-0479">Metal-binding</keyword>
<keyword evidence="4 7" id="KW-0862">Zinc</keyword>
<evidence type="ECO:0000256" key="3">
    <source>
        <dbReference type="ARBA" id="ARBA00022771"/>
    </source>
</evidence>
<dbReference type="InterPro" id="IPR034137">
    <property type="entry name" value="TOPRIM_RecR"/>
</dbReference>
<evidence type="ECO:0000313" key="10">
    <source>
        <dbReference type="Proteomes" id="UP000177067"/>
    </source>
</evidence>
<feature type="domain" description="Toprim" evidence="8">
    <location>
        <begin position="79"/>
        <end position="176"/>
    </location>
</feature>
<evidence type="ECO:0000256" key="7">
    <source>
        <dbReference type="HAMAP-Rule" id="MF_00017"/>
    </source>
</evidence>
<dbReference type="Gene3D" id="1.10.8.420">
    <property type="entry name" value="RecR Domain 1"/>
    <property type="match status" value="1"/>
</dbReference>
<keyword evidence="5 7" id="KW-0233">DNA recombination</keyword>
<dbReference type="SMART" id="SM00493">
    <property type="entry name" value="TOPRIM"/>
    <property type="match status" value="1"/>
</dbReference>
<dbReference type="InterPro" id="IPR006171">
    <property type="entry name" value="TOPRIM_dom"/>
</dbReference>
<proteinExistence type="inferred from homology"/>
<keyword evidence="2 7" id="KW-0227">DNA damage</keyword>
<dbReference type="PROSITE" id="PS01300">
    <property type="entry name" value="RECR"/>
    <property type="match status" value="1"/>
</dbReference>